<keyword evidence="3" id="KW-1185">Reference proteome</keyword>
<evidence type="ECO:0000256" key="1">
    <source>
        <dbReference type="SAM" id="Phobius"/>
    </source>
</evidence>
<dbReference type="Proteomes" id="UP000503278">
    <property type="component" value="Chromosome"/>
</dbReference>
<sequence length="81" mass="9684">MEIKLYIKYLVFGIPVLIIVFNQLAVYYGRQQVYDSRKWMHYIRNVLVLIWIIAVGIMLMHKYQDKPLTPYPGPRLPTKSK</sequence>
<keyword evidence="1" id="KW-1133">Transmembrane helix</keyword>
<dbReference type="AlphaFoldDB" id="A0A7L5E122"/>
<keyword evidence="1" id="KW-0472">Membrane</keyword>
<proteinExistence type="predicted"/>
<dbReference type="KEGG" id="mrob:HH214_00870"/>
<protein>
    <submittedName>
        <fullName evidence="2">Uncharacterized protein</fullName>
    </submittedName>
</protein>
<dbReference type="EMBL" id="CP051682">
    <property type="protein sequence ID" value="QJD94523.1"/>
    <property type="molecule type" value="Genomic_DNA"/>
</dbReference>
<keyword evidence="1" id="KW-0812">Transmembrane</keyword>
<gene>
    <name evidence="2" type="ORF">HH214_00870</name>
</gene>
<organism evidence="2 3">
    <name type="scientific">Mucilaginibacter robiniae</name>
    <dbReference type="NCBI Taxonomy" id="2728022"/>
    <lineage>
        <taxon>Bacteria</taxon>
        <taxon>Pseudomonadati</taxon>
        <taxon>Bacteroidota</taxon>
        <taxon>Sphingobacteriia</taxon>
        <taxon>Sphingobacteriales</taxon>
        <taxon>Sphingobacteriaceae</taxon>
        <taxon>Mucilaginibacter</taxon>
    </lineage>
</organism>
<feature type="transmembrane region" description="Helical" evidence="1">
    <location>
        <begin position="6"/>
        <end position="29"/>
    </location>
</feature>
<evidence type="ECO:0000313" key="2">
    <source>
        <dbReference type="EMBL" id="QJD94523.1"/>
    </source>
</evidence>
<name>A0A7L5E122_9SPHI</name>
<dbReference type="RefSeq" id="WP_169605541.1">
    <property type="nucleotide sequence ID" value="NZ_CP051682.1"/>
</dbReference>
<evidence type="ECO:0000313" key="3">
    <source>
        <dbReference type="Proteomes" id="UP000503278"/>
    </source>
</evidence>
<accession>A0A7L5E122</accession>
<reference evidence="2 3" key="1">
    <citation type="submission" date="2020-04" db="EMBL/GenBank/DDBJ databases">
        <title>Genome sequencing of novel species.</title>
        <authorList>
            <person name="Heo J."/>
            <person name="Kim S.-J."/>
            <person name="Kim J.-S."/>
            <person name="Hong S.-B."/>
            <person name="Kwon S.-W."/>
        </authorList>
    </citation>
    <scope>NUCLEOTIDE SEQUENCE [LARGE SCALE GENOMIC DNA]</scope>
    <source>
        <strain evidence="2 3">F39-2</strain>
    </source>
</reference>
<feature type="transmembrane region" description="Helical" evidence="1">
    <location>
        <begin position="41"/>
        <end position="61"/>
    </location>
</feature>